<reference evidence="1" key="1">
    <citation type="submission" date="2021-01" db="EMBL/GenBank/DDBJ databases">
        <authorList>
            <person name="Corre E."/>
            <person name="Pelletier E."/>
            <person name="Niang G."/>
            <person name="Scheremetjew M."/>
            <person name="Finn R."/>
            <person name="Kale V."/>
            <person name="Holt S."/>
            <person name="Cochrane G."/>
            <person name="Meng A."/>
            <person name="Brown T."/>
            <person name="Cohen L."/>
        </authorList>
    </citation>
    <scope>NUCLEOTIDE SEQUENCE</scope>
    <source>
        <strain evidence="1">CCMP1320</strain>
    </source>
</reference>
<dbReference type="AlphaFoldDB" id="A0A7S3QTL9"/>
<organism evidence="1">
    <name type="scientific">Dunaliella tertiolecta</name>
    <name type="common">Green alga</name>
    <dbReference type="NCBI Taxonomy" id="3047"/>
    <lineage>
        <taxon>Eukaryota</taxon>
        <taxon>Viridiplantae</taxon>
        <taxon>Chlorophyta</taxon>
        <taxon>core chlorophytes</taxon>
        <taxon>Chlorophyceae</taxon>
        <taxon>CS clade</taxon>
        <taxon>Chlamydomonadales</taxon>
        <taxon>Dunaliellaceae</taxon>
        <taxon>Dunaliella</taxon>
    </lineage>
</organism>
<dbReference type="EMBL" id="HBIP01013791">
    <property type="protein sequence ID" value="CAE0492858.1"/>
    <property type="molecule type" value="Transcribed_RNA"/>
</dbReference>
<evidence type="ECO:0000313" key="1">
    <source>
        <dbReference type="EMBL" id="CAE0492858.1"/>
    </source>
</evidence>
<proteinExistence type="predicted"/>
<name>A0A7S3QTL9_DUNTE</name>
<accession>A0A7S3QTL9</accession>
<gene>
    <name evidence="1" type="ORF">DTER00134_LOCUS7931</name>
</gene>
<sequence length="103" mass="11315">MRSASGQDLAWCASLPVLWMELSGRVHARARVCMCEFDRKDEDGTGVHLPVFGLCGFVLYVKVADRQHPGLHSPFLQQYQVKGKVAHHSSLSLGPSIALGVQK</sequence>
<protein>
    <submittedName>
        <fullName evidence="1">Uncharacterized protein</fullName>
    </submittedName>
</protein>